<protein>
    <recommendedName>
        <fullName evidence="3">CCHC-type domain-containing protein</fullName>
    </recommendedName>
</protein>
<dbReference type="InterPro" id="IPR036875">
    <property type="entry name" value="Znf_CCHC_sf"/>
</dbReference>
<organism evidence="1 2">
    <name type="scientific">Fraxinus pennsylvanica</name>
    <dbReference type="NCBI Taxonomy" id="56036"/>
    <lineage>
        <taxon>Eukaryota</taxon>
        <taxon>Viridiplantae</taxon>
        <taxon>Streptophyta</taxon>
        <taxon>Embryophyta</taxon>
        <taxon>Tracheophyta</taxon>
        <taxon>Spermatophyta</taxon>
        <taxon>Magnoliopsida</taxon>
        <taxon>eudicotyledons</taxon>
        <taxon>Gunneridae</taxon>
        <taxon>Pentapetalae</taxon>
        <taxon>asterids</taxon>
        <taxon>lamiids</taxon>
        <taxon>Lamiales</taxon>
        <taxon>Oleaceae</taxon>
        <taxon>Oleeae</taxon>
        <taxon>Fraxinus</taxon>
    </lineage>
</organism>
<evidence type="ECO:0000313" key="2">
    <source>
        <dbReference type="Proteomes" id="UP000834106"/>
    </source>
</evidence>
<gene>
    <name evidence="1" type="ORF">FPE_LOCUS5326</name>
</gene>
<dbReference type="AlphaFoldDB" id="A0AAD1YXG0"/>
<dbReference type="GO" id="GO:0003676">
    <property type="term" value="F:nucleic acid binding"/>
    <property type="evidence" value="ECO:0007669"/>
    <property type="project" value="InterPro"/>
</dbReference>
<sequence length="186" mass="21947">MKVNESFDKFYANLNDIVNSSFNLYERIPETKIVSKVLRSLPERFRLKVTVIEESKEVDAVKIEELVGSLQTYELTVSQSKKVKSISMHIIRKEESEFTDTEILRDDEITYFIKKLQKVMRNGRKPQEQKIGFLRKFVEDNREESDSRTANKKTQSVRCHECHCYGHYRNECPNLKMGFNNGRRKA</sequence>
<dbReference type="SUPFAM" id="SSF57756">
    <property type="entry name" value="Retrovirus zinc finger-like domains"/>
    <property type="match status" value="1"/>
</dbReference>
<accession>A0AAD1YXG0</accession>
<evidence type="ECO:0000313" key="1">
    <source>
        <dbReference type="EMBL" id="CAI9757896.1"/>
    </source>
</evidence>
<evidence type="ECO:0008006" key="3">
    <source>
        <dbReference type="Google" id="ProtNLM"/>
    </source>
</evidence>
<keyword evidence="2" id="KW-1185">Reference proteome</keyword>
<name>A0AAD1YXG0_9LAMI</name>
<dbReference type="Pfam" id="PF14223">
    <property type="entry name" value="Retrotran_gag_2"/>
    <property type="match status" value="1"/>
</dbReference>
<reference evidence="1" key="1">
    <citation type="submission" date="2023-05" db="EMBL/GenBank/DDBJ databases">
        <authorList>
            <person name="Huff M."/>
        </authorList>
    </citation>
    <scope>NUCLEOTIDE SEQUENCE</scope>
</reference>
<dbReference type="EMBL" id="OU503038">
    <property type="protein sequence ID" value="CAI9757896.1"/>
    <property type="molecule type" value="Genomic_DNA"/>
</dbReference>
<dbReference type="Proteomes" id="UP000834106">
    <property type="component" value="Chromosome 3"/>
</dbReference>
<dbReference type="GO" id="GO:0008270">
    <property type="term" value="F:zinc ion binding"/>
    <property type="evidence" value="ECO:0007669"/>
    <property type="project" value="InterPro"/>
</dbReference>
<proteinExistence type="predicted"/>